<comment type="caution">
    <text evidence="1">The sequence shown here is derived from an EMBL/GenBank/DDBJ whole genome shotgun (WGS) entry which is preliminary data.</text>
</comment>
<protein>
    <submittedName>
        <fullName evidence="1">Uncharacterized protein</fullName>
    </submittedName>
</protein>
<reference evidence="1" key="1">
    <citation type="journal article" date="2015" name="Nature">
        <title>Complex archaea that bridge the gap between prokaryotes and eukaryotes.</title>
        <authorList>
            <person name="Spang A."/>
            <person name="Saw J.H."/>
            <person name="Jorgensen S.L."/>
            <person name="Zaremba-Niedzwiedzka K."/>
            <person name="Martijn J."/>
            <person name="Lind A.E."/>
            <person name="van Eijk R."/>
            <person name="Schleper C."/>
            <person name="Guy L."/>
            <person name="Ettema T.J."/>
        </authorList>
    </citation>
    <scope>NUCLEOTIDE SEQUENCE</scope>
</reference>
<dbReference type="AlphaFoldDB" id="A0A0F9QGF0"/>
<sequence>MKRTIKNQVMKRVLTHYVQMDTYEVPEDICNEGDEAIELYIVENELEPVKSDGRDFEIVDVSDL</sequence>
<proteinExistence type="predicted"/>
<name>A0A0F9QGF0_9ZZZZ</name>
<dbReference type="EMBL" id="LAZR01004929">
    <property type="protein sequence ID" value="KKN04368.1"/>
    <property type="molecule type" value="Genomic_DNA"/>
</dbReference>
<gene>
    <name evidence="1" type="ORF">LCGC14_1098150</name>
</gene>
<accession>A0A0F9QGF0</accession>
<organism evidence="1">
    <name type="scientific">marine sediment metagenome</name>
    <dbReference type="NCBI Taxonomy" id="412755"/>
    <lineage>
        <taxon>unclassified sequences</taxon>
        <taxon>metagenomes</taxon>
        <taxon>ecological metagenomes</taxon>
    </lineage>
</organism>
<evidence type="ECO:0000313" key="1">
    <source>
        <dbReference type="EMBL" id="KKN04368.1"/>
    </source>
</evidence>